<dbReference type="PANTHER" id="PTHR11742:SF103">
    <property type="entry name" value="ENDOPLASMIC RETICULUM MANNOSIDASE MNL2-RELATED"/>
    <property type="match status" value="1"/>
</dbReference>
<dbReference type="PANTHER" id="PTHR11742">
    <property type="entry name" value="MANNOSYL-OLIGOSACCHARIDE ALPHA-1,2-MANNOSIDASE-RELATED"/>
    <property type="match status" value="1"/>
</dbReference>
<evidence type="ECO:0000256" key="2">
    <source>
        <dbReference type="ARBA" id="ARBA00004922"/>
    </source>
</evidence>
<keyword evidence="7" id="KW-0479">Metal-binding</keyword>
<dbReference type="AlphaFoldDB" id="A0A5B0LPF6"/>
<dbReference type="EMBL" id="VDEP01000510">
    <property type="protein sequence ID" value="KAA1065458.1"/>
    <property type="molecule type" value="Genomic_DNA"/>
</dbReference>
<comment type="pathway">
    <text evidence="2">Protein modification; protein glycosylation.</text>
</comment>
<keyword evidence="12" id="KW-1185">Reference proteome</keyword>
<dbReference type="Proteomes" id="UP000324748">
    <property type="component" value="Unassembled WGS sequence"/>
</dbReference>
<dbReference type="FunFam" id="1.50.10.10:FF:000130">
    <property type="entry name" value="Uncharacterized protein"/>
    <property type="match status" value="1"/>
</dbReference>
<name>A0A5B0LPF6_PUCGR</name>
<proteinExistence type="inferred from homology"/>
<dbReference type="EMBL" id="VSWC01000092">
    <property type="protein sequence ID" value="KAA1090865.1"/>
    <property type="molecule type" value="Genomic_DNA"/>
</dbReference>
<reference evidence="12 13" key="1">
    <citation type="submission" date="2019-05" db="EMBL/GenBank/DDBJ databases">
        <title>Emergence of the Ug99 lineage of the wheat stem rust pathogen through somatic hybridization.</title>
        <authorList>
            <person name="Li F."/>
            <person name="Upadhyaya N.M."/>
            <person name="Sperschneider J."/>
            <person name="Matny O."/>
            <person name="Nguyen-Phuc H."/>
            <person name="Mago R."/>
            <person name="Raley C."/>
            <person name="Miller M.E."/>
            <person name="Silverstein K.A.T."/>
            <person name="Henningsen E."/>
            <person name="Hirsch C.D."/>
            <person name="Visser B."/>
            <person name="Pretorius Z.A."/>
            <person name="Steffenson B.J."/>
            <person name="Schwessinger B."/>
            <person name="Dodds P.N."/>
            <person name="Figueroa M."/>
        </authorList>
    </citation>
    <scope>NUCLEOTIDE SEQUENCE [LARGE SCALE GENOMIC DNA]</scope>
    <source>
        <strain evidence="11">21-0</strain>
        <strain evidence="10 13">Ug99</strain>
    </source>
</reference>
<evidence type="ECO:0000313" key="10">
    <source>
        <dbReference type="EMBL" id="KAA1065458.1"/>
    </source>
</evidence>
<keyword evidence="9" id="KW-0326">Glycosidase</keyword>
<dbReference type="SUPFAM" id="SSF48225">
    <property type="entry name" value="Seven-hairpin glycosidases"/>
    <property type="match status" value="1"/>
</dbReference>
<evidence type="ECO:0000313" key="12">
    <source>
        <dbReference type="Proteomes" id="UP000324748"/>
    </source>
</evidence>
<dbReference type="InterPro" id="IPR012341">
    <property type="entry name" value="6hp_glycosidase-like_sf"/>
</dbReference>
<dbReference type="PRINTS" id="PR00747">
    <property type="entry name" value="GLYHDRLASE47"/>
</dbReference>
<evidence type="ECO:0000256" key="6">
    <source>
        <dbReference type="PIRSR" id="PIRSR601382-1"/>
    </source>
</evidence>
<feature type="binding site" evidence="7">
    <location>
        <position position="447"/>
    </location>
    <ligand>
        <name>Ca(2+)</name>
        <dbReference type="ChEBI" id="CHEBI:29108"/>
    </ligand>
</feature>
<organism evidence="10 13">
    <name type="scientific">Puccinia graminis f. sp. tritici</name>
    <dbReference type="NCBI Taxonomy" id="56615"/>
    <lineage>
        <taxon>Eukaryota</taxon>
        <taxon>Fungi</taxon>
        <taxon>Dikarya</taxon>
        <taxon>Basidiomycota</taxon>
        <taxon>Pucciniomycotina</taxon>
        <taxon>Pucciniomycetes</taxon>
        <taxon>Pucciniales</taxon>
        <taxon>Pucciniaceae</taxon>
        <taxon>Puccinia</taxon>
    </lineage>
</organism>
<protein>
    <recommendedName>
        <fullName evidence="9">alpha-1,2-Mannosidase</fullName>
        <ecNumber evidence="9">3.2.1.-</ecNumber>
    </recommendedName>
</protein>
<feature type="active site" evidence="6">
    <location>
        <position position="361"/>
    </location>
</feature>
<dbReference type="Pfam" id="PF01532">
    <property type="entry name" value="Glyco_hydro_47"/>
    <property type="match status" value="1"/>
</dbReference>
<evidence type="ECO:0000313" key="11">
    <source>
        <dbReference type="EMBL" id="KAA1090865.1"/>
    </source>
</evidence>
<sequence length="525" mass="59834">MNLTHEYNVSLFDDSAINLIGDTNICLMTVSPTSQYARTHVKAIDWSYVVGSHINLDSIYEGPQISFFEVVIRYLGGLISAYDLSGDDLMLQRAEDLADWLLPAFGTSSGFPVTHYQLGLNPNGKRAGRVVTADVGSLALEFTRLSQLTSKDFYYDNVQKIIDLFDGDQWVSPDRLGTLFPQTVDAEDPESLSEKYSMGGMMDSYYEYLIKQHQLLRGRRSQYSKMYTSAIESARAHLIRTYDIESPGGKNFTVIGSVEAGVFTPTLDHLSCFAGAMIGLGAKLLNRKTDLDLALKHTDSCVWAYESTQTGVGPEEAWLLGGNEYTRWKIVNYKGKAFRELHRSQDRGPTVMDSRYIGRPETIESVYYMWRITGDRQWQDRGWRMFTSWMESCVTEFGFASLKDVNRWPPVLSDHQQSFVLAETFKYYYLLFSEPDLISLDEYVLNTEAHPFRLESPGKPAKRYWSKPDESVNKAYEPPGINEGERGYGTFIQQWDRVDLDKISENDLQVYNKVKGIDTEDSYIT</sequence>
<evidence type="ECO:0000313" key="13">
    <source>
        <dbReference type="Proteomes" id="UP000325313"/>
    </source>
</evidence>
<dbReference type="GO" id="GO:0036503">
    <property type="term" value="P:ERAD pathway"/>
    <property type="evidence" value="ECO:0007669"/>
    <property type="project" value="UniProtKB-ARBA"/>
</dbReference>
<dbReference type="Proteomes" id="UP000325313">
    <property type="component" value="Unassembled WGS sequence"/>
</dbReference>
<accession>A0A5B0LPF6</accession>
<keyword evidence="5 8" id="KW-1015">Disulfide bond</keyword>
<gene>
    <name evidence="11" type="ORF">PGT21_016110</name>
    <name evidence="10" type="ORF">PGTUg99_023028</name>
</gene>
<dbReference type="GO" id="GO:0005509">
    <property type="term" value="F:calcium ion binding"/>
    <property type="evidence" value="ECO:0007669"/>
    <property type="project" value="InterPro"/>
</dbReference>
<dbReference type="OrthoDB" id="8118055at2759"/>
<evidence type="ECO:0000256" key="1">
    <source>
        <dbReference type="ARBA" id="ARBA00001913"/>
    </source>
</evidence>
<evidence type="ECO:0000256" key="3">
    <source>
        <dbReference type="ARBA" id="ARBA00007658"/>
    </source>
</evidence>
<feature type="active site" description="Proton donor" evidence="6">
    <location>
        <position position="69"/>
    </location>
</feature>
<dbReference type="InterPro" id="IPR036026">
    <property type="entry name" value="Seven-hairpin_glycosidases"/>
</dbReference>
<evidence type="ECO:0000256" key="4">
    <source>
        <dbReference type="ARBA" id="ARBA00022801"/>
    </source>
</evidence>
<evidence type="ECO:0000256" key="5">
    <source>
        <dbReference type="ARBA" id="ARBA00023157"/>
    </source>
</evidence>
<dbReference type="Gene3D" id="1.50.10.10">
    <property type="match status" value="1"/>
</dbReference>
<evidence type="ECO:0000256" key="9">
    <source>
        <dbReference type="RuleBase" id="RU361193"/>
    </source>
</evidence>
<evidence type="ECO:0000256" key="7">
    <source>
        <dbReference type="PIRSR" id="PIRSR601382-2"/>
    </source>
</evidence>
<dbReference type="GO" id="GO:0016020">
    <property type="term" value="C:membrane"/>
    <property type="evidence" value="ECO:0007669"/>
    <property type="project" value="InterPro"/>
</dbReference>
<dbReference type="InterPro" id="IPR001382">
    <property type="entry name" value="Glyco_hydro_47"/>
</dbReference>
<dbReference type="InterPro" id="IPR050749">
    <property type="entry name" value="Glycosyl_Hydrolase_47"/>
</dbReference>
<evidence type="ECO:0000256" key="8">
    <source>
        <dbReference type="PIRSR" id="PIRSR601382-3"/>
    </source>
</evidence>
<dbReference type="GO" id="GO:0005975">
    <property type="term" value="P:carbohydrate metabolic process"/>
    <property type="evidence" value="ECO:0007669"/>
    <property type="project" value="InterPro"/>
</dbReference>
<dbReference type="GO" id="GO:0005783">
    <property type="term" value="C:endoplasmic reticulum"/>
    <property type="evidence" value="ECO:0007669"/>
    <property type="project" value="TreeGrafter"/>
</dbReference>
<feature type="active site" description="Proton donor" evidence="6">
    <location>
        <position position="315"/>
    </location>
</feature>
<dbReference type="EC" id="3.2.1.-" evidence="9"/>
<comment type="similarity">
    <text evidence="3 9">Belongs to the glycosyl hydrolase 47 family.</text>
</comment>
<comment type="cofactor">
    <cofactor evidence="1 7">
        <name>Ca(2+)</name>
        <dbReference type="ChEBI" id="CHEBI:29108"/>
    </cofactor>
</comment>
<feature type="disulfide bond" evidence="8">
    <location>
        <begin position="272"/>
        <end position="301"/>
    </location>
</feature>
<comment type="caution">
    <text evidence="10">The sequence shown here is derived from an EMBL/GenBank/DDBJ whole genome shotgun (WGS) entry which is preliminary data.</text>
</comment>
<dbReference type="GO" id="GO:0004571">
    <property type="term" value="F:mannosyl-oligosaccharide 1,2-alpha-mannosidase activity"/>
    <property type="evidence" value="ECO:0007669"/>
    <property type="project" value="InterPro"/>
</dbReference>
<keyword evidence="7" id="KW-0106">Calcium</keyword>
<keyword evidence="4 9" id="KW-0378">Hydrolase</keyword>
<feature type="active site" evidence="6">
    <location>
        <position position="203"/>
    </location>
</feature>